<dbReference type="GO" id="GO:0043176">
    <property type="term" value="F:amine binding"/>
    <property type="evidence" value="ECO:0007669"/>
    <property type="project" value="InterPro"/>
</dbReference>
<keyword evidence="1" id="KW-0732">Signal</keyword>
<dbReference type="AlphaFoldDB" id="A0AAQ4ET35"/>
<dbReference type="SUPFAM" id="SSF50814">
    <property type="entry name" value="Lipocalins"/>
    <property type="match status" value="1"/>
</dbReference>
<evidence type="ECO:0000256" key="1">
    <source>
        <dbReference type="SAM" id="SignalP"/>
    </source>
</evidence>
<dbReference type="Pfam" id="PF02098">
    <property type="entry name" value="His_binding"/>
    <property type="match status" value="1"/>
</dbReference>
<name>A0AAQ4ET35_AMBAM</name>
<dbReference type="InterPro" id="IPR002970">
    <property type="entry name" value="Tick_his-bd"/>
</dbReference>
<dbReference type="Gene3D" id="2.40.128.20">
    <property type="match status" value="1"/>
</dbReference>
<organism evidence="2 3">
    <name type="scientific">Amblyomma americanum</name>
    <name type="common">Lone star tick</name>
    <dbReference type="NCBI Taxonomy" id="6943"/>
    <lineage>
        <taxon>Eukaryota</taxon>
        <taxon>Metazoa</taxon>
        <taxon>Ecdysozoa</taxon>
        <taxon>Arthropoda</taxon>
        <taxon>Chelicerata</taxon>
        <taxon>Arachnida</taxon>
        <taxon>Acari</taxon>
        <taxon>Parasitiformes</taxon>
        <taxon>Ixodida</taxon>
        <taxon>Ixodoidea</taxon>
        <taxon>Ixodidae</taxon>
        <taxon>Amblyomminae</taxon>
        <taxon>Amblyomma</taxon>
    </lineage>
</organism>
<proteinExistence type="predicted"/>
<feature type="chain" id="PRO_5043006903" description="Lipocalin-5 1" evidence="1">
    <location>
        <begin position="27"/>
        <end position="193"/>
    </location>
</feature>
<sequence>MMHAPVLHGVAIAMHFFLLIAECADSGPGNLQHEVPDFGEVVALFKDSIALMDIDRDNILDCLTARRIQYDPQEWSATYLWNVAGSSGERIHFPVYLSAGDTPDTFNITTSIKPGQFFTGHAYYFDHKTCTVINMPHIGDQCTLWVTKESKDSIPDECIEQFAKICGNGITLHDEDICKNVDKAAFPDSPYDA</sequence>
<dbReference type="GO" id="GO:0030682">
    <property type="term" value="P:symbiont-mediated perturbation of host defenses"/>
    <property type="evidence" value="ECO:0007669"/>
    <property type="project" value="InterPro"/>
</dbReference>
<dbReference type="Proteomes" id="UP001321473">
    <property type="component" value="Unassembled WGS sequence"/>
</dbReference>
<reference evidence="2 3" key="1">
    <citation type="journal article" date="2023" name="Arcadia Sci">
        <title>De novo assembly of a long-read Amblyomma americanum tick genome.</title>
        <authorList>
            <person name="Chou S."/>
            <person name="Poskanzer K.E."/>
            <person name="Rollins M."/>
            <person name="Thuy-Boun P.S."/>
        </authorList>
    </citation>
    <scope>NUCLEOTIDE SEQUENCE [LARGE SCALE GENOMIC DNA]</scope>
    <source>
        <strain evidence="2">F_SG_1</strain>
        <tissue evidence="2">Salivary glands</tissue>
    </source>
</reference>
<evidence type="ECO:0000313" key="2">
    <source>
        <dbReference type="EMBL" id="KAK8777862.1"/>
    </source>
</evidence>
<comment type="caution">
    <text evidence="2">The sequence shown here is derived from an EMBL/GenBank/DDBJ whole genome shotgun (WGS) entry which is preliminary data.</text>
</comment>
<keyword evidence="3" id="KW-1185">Reference proteome</keyword>
<evidence type="ECO:0000313" key="3">
    <source>
        <dbReference type="Proteomes" id="UP001321473"/>
    </source>
</evidence>
<evidence type="ECO:0008006" key="4">
    <source>
        <dbReference type="Google" id="ProtNLM"/>
    </source>
</evidence>
<gene>
    <name evidence="2" type="ORF">V5799_020797</name>
</gene>
<dbReference type="InterPro" id="IPR012674">
    <property type="entry name" value="Calycin"/>
</dbReference>
<protein>
    <recommendedName>
        <fullName evidence="4">Lipocalin-5 1</fullName>
    </recommendedName>
</protein>
<dbReference type="EMBL" id="JARKHS020011388">
    <property type="protein sequence ID" value="KAK8777862.1"/>
    <property type="molecule type" value="Genomic_DNA"/>
</dbReference>
<accession>A0AAQ4ET35</accession>
<feature type="signal peptide" evidence="1">
    <location>
        <begin position="1"/>
        <end position="26"/>
    </location>
</feature>